<reference evidence="2 3" key="1">
    <citation type="submission" date="2015-12" db="EMBL/GenBank/DDBJ databases">
        <title>The genome of Folsomia candida.</title>
        <authorList>
            <person name="Faddeeva A."/>
            <person name="Derks M.F."/>
            <person name="Anvar Y."/>
            <person name="Smit S."/>
            <person name="Van Straalen N."/>
            <person name="Roelofs D."/>
        </authorList>
    </citation>
    <scope>NUCLEOTIDE SEQUENCE [LARGE SCALE GENOMIC DNA]</scope>
    <source>
        <strain evidence="2 3">VU population</strain>
        <tissue evidence="2">Whole body</tissue>
    </source>
</reference>
<name>A0A226D4Z5_FOLCA</name>
<protein>
    <submittedName>
        <fullName evidence="2">Uncharacterized protein</fullName>
    </submittedName>
</protein>
<evidence type="ECO:0000313" key="3">
    <source>
        <dbReference type="Proteomes" id="UP000198287"/>
    </source>
</evidence>
<organism evidence="2 3">
    <name type="scientific">Folsomia candida</name>
    <name type="common">Springtail</name>
    <dbReference type="NCBI Taxonomy" id="158441"/>
    <lineage>
        <taxon>Eukaryota</taxon>
        <taxon>Metazoa</taxon>
        <taxon>Ecdysozoa</taxon>
        <taxon>Arthropoda</taxon>
        <taxon>Hexapoda</taxon>
        <taxon>Collembola</taxon>
        <taxon>Entomobryomorpha</taxon>
        <taxon>Isotomoidea</taxon>
        <taxon>Isotomidae</taxon>
        <taxon>Proisotominae</taxon>
        <taxon>Folsomia</taxon>
    </lineage>
</organism>
<keyword evidence="3" id="KW-1185">Reference proteome</keyword>
<gene>
    <name evidence="2" type="ORF">Fcan01_25216</name>
</gene>
<feature type="region of interest" description="Disordered" evidence="1">
    <location>
        <begin position="394"/>
        <end position="422"/>
    </location>
</feature>
<dbReference type="Proteomes" id="UP000198287">
    <property type="component" value="Unassembled WGS sequence"/>
</dbReference>
<dbReference type="EMBL" id="LNIX01000036">
    <property type="protein sequence ID" value="OXA39908.1"/>
    <property type="molecule type" value="Genomic_DNA"/>
</dbReference>
<feature type="region of interest" description="Disordered" evidence="1">
    <location>
        <begin position="509"/>
        <end position="532"/>
    </location>
</feature>
<dbReference type="AlphaFoldDB" id="A0A226D4Z5"/>
<comment type="caution">
    <text evidence="2">The sequence shown here is derived from an EMBL/GenBank/DDBJ whole genome shotgun (WGS) entry which is preliminary data.</text>
</comment>
<feature type="compositionally biased region" description="Acidic residues" evidence="1">
    <location>
        <begin position="398"/>
        <end position="408"/>
    </location>
</feature>
<sequence length="598" mass="66209">MMMEVQDSCLGSEGRGVMSGRPGGVEGGSTGGKMYVFGCVYCVVGKGARFFLTERIRGVRFACWISEYGPSEEHNPGELCLKDGCGVILRHPSWSGEIALFPPRDNLNLYREYLPEEMKVGQSPRDPEFEVVVGPHMRFLVTDRQDREGIYQTRWIPKLSFELEEFARDSDPVEDGRRLAVNAMESTVGSYRGVRVRIPAAPFFTEQRLGRVPGREEIAGWRLVSADNYLLRLVWGTMDIWSFQTHSWTKLEFLSTRLPIDEGASHGVVQLQGYPRWDVILPRRRSDMKPLPMGGSGYRPPKPTGGQEAERFRVRLRRAVREDPYGWIFGPQYVDVVTLQFIMDYRATILAGVPPLVGGMPYMTDLLNSVTARMVPDTVWNGILEEFAREEVLRASSEDDDDEDEDYQPPDSLMEVNPEEARRNLRPLPHRRDVDHGYVLGHASNCPESRLPCSEGVPGRVLEPEVEVVDLTSEDGDAAAGGGVASASEVIDLTSVKARLDDDATAVGIGEGGSMEVDSERDSTTEEEDLETGCDPAVGGITAETTRRTESGAGYAPVSRAAGGVVGPIRTKVRVVPQAVARARMSMVRSGRMRESKS</sequence>
<evidence type="ECO:0000256" key="1">
    <source>
        <dbReference type="SAM" id="MobiDB-lite"/>
    </source>
</evidence>
<evidence type="ECO:0000313" key="2">
    <source>
        <dbReference type="EMBL" id="OXA39908.1"/>
    </source>
</evidence>
<accession>A0A226D4Z5</accession>
<proteinExistence type="predicted"/>